<dbReference type="Pfam" id="PF06999">
    <property type="entry name" value="Suc_Fer-like"/>
    <property type="match status" value="1"/>
</dbReference>
<dbReference type="SUPFAM" id="SSF52833">
    <property type="entry name" value="Thioredoxin-like"/>
    <property type="match status" value="1"/>
</dbReference>
<evidence type="ECO:0000313" key="1">
    <source>
        <dbReference type="EMBL" id="GLQ56782.1"/>
    </source>
</evidence>
<evidence type="ECO:0000313" key="2">
    <source>
        <dbReference type="Proteomes" id="UP001156691"/>
    </source>
</evidence>
<organism evidence="1 2">
    <name type="scientific">Devosia nitrariae</name>
    <dbReference type="NCBI Taxonomy" id="2071872"/>
    <lineage>
        <taxon>Bacteria</taxon>
        <taxon>Pseudomonadati</taxon>
        <taxon>Pseudomonadota</taxon>
        <taxon>Alphaproteobacteria</taxon>
        <taxon>Hyphomicrobiales</taxon>
        <taxon>Devosiaceae</taxon>
        <taxon>Devosia</taxon>
    </lineage>
</organism>
<sequence length="301" mass="32281">MAGHVFCRDLCLERGEPLPGTGNLAERVLLLAWPRGKWRVPRFESVGMDEPLREAVRLAMKAGIHVALVDRVGESDALPSLQADGIAADFPDQQALAQAISHFTAGEMFEGRADPRTVVLCCTDSRRDACCARYGFATFKTLKAAADPGRFNLLQATHVGGCRFAASLVVLPQRQRYGRVAPEEADEFLATLARGDIYLPAYRGRPGLPQTAQVAEHAAMAWAQAHGLPQASVSLPDIAWPDDEAAGAEFAVTVTAAGTPLSMRLGAEAIPVHGRCDALAAGKEPEITARWRVTAFAAQSR</sequence>
<dbReference type="InterPro" id="IPR036249">
    <property type="entry name" value="Thioredoxin-like_sf"/>
</dbReference>
<proteinExistence type="predicted"/>
<dbReference type="RefSeq" id="WP_284342186.1">
    <property type="nucleotide sequence ID" value="NZ_BSNS01000022.1"/>
</dbReference>
<gene>
    <name evidence="1" type="ORF">GCM10010862_40410</name>
</gene>
<dbReference type="EMBL" id="BSNS01000022">
    <property type="protein sequence ID" value="GLQ56782.1"/>
    <property type="molecule type" value="Genomic_DNA"/>
</dbReference>
<keyword evidence="2" id="KW-1185">Reference proteome</keyword>
<reference evidence="2" key="1">
    <citation type="journal article" date="2019" name="Int. J. Syst. Evol. Microbiol.">
        <title>The Global Catalogue of Microorganisms (GCM) 10K type strain sequencing project: providing services to taxonomists for standard genome sequencing and annotation.</title>
        <authorList>
            <consortium name="The Broad Institute Genomics Platform"/>
            <consortium name="The Broad Institute Genome Sequencing Center for Infectious Disease"/>
            <person name="Wu L."/>
            <person name="Ma J."/>
        </authorList>
    </citation>
    <scope>NUCLEOTIDE SEQUENCE [LARGE SCALE GENOMIC DNA]</scope>
    <source>
        <strain evidence="2">NBRC 112416</strain>
    </source>
</reference>
<accession>A0ABQ5WAB8</accession>
<name>A0ABQ5WAB8_9HYPH</name>
<dbReference type="InterPro" id="IPR009737">
    <property type="entry name" value="Aim32/Apd1-like"/>
</dbReference>
<evidence type="ECO:0008006" key="3">
    <source>
        <dbReference type="Google" id="ProtNLM"/>
    </source>
</evidence>
<dbReference type="Proteomes" id="UP001156691">
    <property type="component" value="Unassembled WGS sequence"/>
</dbReference>
<comment type="caution">
    <text evidence="1">The sequence shown here is derived from an EMBL/GenBank/DDBJ whole genome shotgun (WGS) entry which is preliminary data.</text>
</comment>
<dbReference type="Gene3D" id="3.40.30.10">
    <property type="entry name" value="Glutaredoxin"/>
    <property type="match status" value="1"/>
</dbReference>
<protein>
    <recommendedName>
        <fullName evidence="3">Sucrase ferredoxin</fullName>
    </recommendedName>
</protein>